<protein>
    <submittedName>
        <fullName evidence="2">Uncharacterized protein</fullName>
    </submittedName>
</protein>
<organism evidence="2 3">
    <name type="scientific">Hibiscus sabdariffa</name>
    <name type="common">roselle</name>
    <dbReference type="NCBI Taxonomy" id="183260"/>
    <lineage>
        <taxon>Eukaryota</taxon>
        <taxon>Viridiplantae</taxon>
        <taxon>Streptophyta</taxon>
        <taxon>Embryophyta</taxon>
        <taxon>Tracheophyta</taxon>
        <taxon>Spermatophyta</taxon>
        <taxon>Magnoliopsida</taxon>
        <taxon>eudicotyledons</taxon>
        <taxon>Gunneridae</taxon>
        <taxon>Pentapetalae</taxon>
        <taxon>rosids</taxon>
        <taxon>malvids</taxon>
        <taxon>Malvales</taxon>
        <taxon>Malvaceae</taxon>
        <taxon>Malvoideae</taxon>
        <taxon>Hibiscus</taxon>
    </lineage>
</organism>
<gene>
    <name evidence="2" type="ORF">V6N12_038315</name>
</gene>
<proteinExistence type="predicted"/>
<name>A0ABR2BEW6_9ROSI</name>
<reference evidence="2 3" key="1">
    <citation type="journal article" date="2024" name="G3 (Bethesda)">
        <title>Genome assembly of Hibiscus sabdariffa L. provides insights into metabolisms of medicinal natural products.</title>
        <authorList>
            <person name="Kim T."/>
        </authorList>
    </citation>
    <scope>NUCLEOTIDE SEQUENCE [LARGE SCALE GENOMIC DNA]</scope>
    <source>
        <strain evidence="2">TK-2024</strain>
        <tissue evidence="2">Old leaves</tissue>
    </source>
</reference>
<feature type="transmembrane region" description="Helical" evidence="1">
    <location>
        <begin position="20"/>
        <end position="36"/>
    </location>
</feature>
<evidence type="ECO:0000313" key="2">
    <source>
        <dbReference type="EMBL" id="KAK8505574.1"/>
    </source>
</evidence>
<keyword evidence="1" id="KW-0472">Membrane</keyword>
<accession>A0ABR2BEW6</accession>
<keyword evidence="1" id="KW-0812">Transmembrane</keyword>
<sequence length="66" mass="7591">MIGLDNMKTSRFIKISQGYTFYSALWFTAFSAPFYSKTSFRGRSFPKGCCILFNLRCCGFSPYSIE</sequence>
<dbReference type="Proteomes" id="UP001472677">
    <property type="component" value="Unassembled WGS sequence"/>
</dbReference>
<comment type="caution">
    <text evidence="2">The sequence shown here is derived from an EMBL/GenBank/DDBJ whole genome shotgun (WGS) entry which is preliminary data.</text>
</comment>
<dbReference type="EMBL" id="JBBPBM010000125">
    <property type="protein sequence ID" value="KAK8505574.1"/>
    <property type="molecule type" value="Genomic_DNA"/>
</dbReference>
<evidence type="ECO:0000256" key="1">
    <source>
        <dbReference type="SAM" id="Phobius"/>
    </source>
</evidence>
<keyword evidence="3" id="KW-1185">Reference proteome</keyword>
<evidence type="ECO:0000313" key="3">
    <source>
        <dbReference type="Proteomes" id="UP001472677"/>
    </source>
</evidence>
<keyword evidence="1" id="KW-1133">Transmembrane helix</keyword>